<reference evidence="1 2" key="1">
    <citation type="submission" date="2022-07" db="EMBL/GenBank/DDBJ databases">
        <title>Genome-wide signatures of adaptation to extreme environments.</title>
        <authorList>
            <person name="Cho C.H."/>
            <person name="Yoon H.S."/>
        </authorList>
    </citation>
    <scope>NUCLEOTIDE SEQUENCE [LARGE SCALE GENOMIC DNA]</scope>
    <source>
        <strain evidence="1 2">DBV 063 E5</strain>
    </source>
</reference>
<sequence length="193" mass="22186">MVTPNHQTGERVDTRSARDDDATLSRVSAAVRTLLADGVWRAWQVGWSEVELVFDGVRNGWEAPRGDSIEGAVPGDGLRVSVRYRFRYRPLRWLFCQQLSRTETTAGRIYVTIFKEYHPGGTRSIELELQYLLSDREWPSQLLRISHQWARLPQVMDTYARQAHQRLRERILWGDDAGVWIYSTGASLGPSEP</sequence>
<gene>
    <name evidence="1" type="ORF">CDCA_CDCA08G2343</name>
</gene>
<accession>A0AAV9IW61</accession>
<dbReference type="EMBL" id="JANCYW010000008">
    <property type="protein sequence ID" value="KAK4536318.1"/>
    <property type="molecule type" value="Genomic_DNA"/>
</dbReference>
<dbReference type="Proteomes" id="UP001301350">
    <property type="component" value="Unassembled WGS sequence"/>
</dbReference>
<protein>
    <recommendedName>
        <fullName evidence="3">SRPBCC family protein</fullName>
    </recommendedName>
</protein>
<evidence type="ECO:0008006" key="3">
    <source>
        <dbReference type="Google" id="ProtNLM"/>
    </source>
</evidence>
<comment type="caution">
    <text evidence="1">The sequence shown here is derived from an EMBL/GenBank/DDBJ whole genome shotgun (WGS) entry which is preliminary data.</text>
</comment>
<keyword evidence="2" id="KW-1185">Reference proteome</keyword>
<name>A0AAV9IW61_CYACA</name>
<evidence type="ECO:0000313" key="2">
    <source>
        <dbReference type="Proteomes" id="UP001301350"/>
    </source>
</evidence>
<evidence type="ECO:0000313" key="1">
    <source>
        <dbReference type="EMBL" id="KAK4536318.1"/>
    </source>
</evidence>
<dbReference type="AlphaFoldDB" id="A0AAV9IW61"/>
<organism evidence="1 2">
    <name type="scientific">Cyanidium caldarium</name>
    <name type="common">Red alga</name>
    <dbReference type="NCBI Taxonomy" id="2771"/>
    <lineage>
        <taxon>Eukaryota</taxon>
        <taxon>Rhodophyta</taxon>
        <taxon>Bangiophyceae</taxon>
        <taxon>Cyanidiales</taxon>
        <taxon>Cyanidiaceae</taxon>
        <taxon>Cyanidium</taxon>
    </lineage>
</organism>
<proteinExistence type="predicted"/>